<evidence type="ECO:0000313" key="12">
    <source>
        <dbReference type="Proteomes" id="UP001144297"/>
    </source>
</evidence>
<dbReference type="InterPro" id="IPR001296">
    <property type="entry name" value="Glyco_trans_1"/>
</dbReference>
<dbReference type="EMBL" id="BSDX01000001">
    <property type="protein sequence ID" value="GLI53121.1"/>
    <property type="molecule type" value="Genomic_DNA"/>
</dbReference>
<comment type="pathway">
    <text evidence="3 8">Glycan biosynthesis; glycogen biosynthesis.</text>
</comment>
<evidence type="ECO:0000256" key="7">
    <source>
        <dbReference type="ARBA" id="ARBA00023056"/>
    </source>
</evidence>
<feature type="domain" description="Starch synthase catalytic" evidence="10">
    <location>
        <begin position="3"/>
        <end position="255"/>
    </location>
</feature>
<reference evidence="11" key="1">
    <citation type="submission" date="2022-12" db="EMBL/GenBank/DDBJ databases">
        <title>Reference genome sequencing for broad-spectrum identification of bacterial and archaeal isolates by mass spectrometry.</title>
        <authorList>
            <person name="Sekiguchi Y."/>
            <person name="Tourlousse D.M."/>
        </authorList>
    </citation>
    <scope>NUCLEOTIDE SEQUENCE</scope>
    <source>
        <strain evidence="11">TSL-P1</strain>
    </source>
</reference>
<evidence type="ECO:0000313" key="11">
    <source>
        <dbReference type="EMBL" id="GLI53121.1"/>
    </source>
</evidence>
<dbReference type="GO" id="GO:0005978">
    <property type="term" value="P:glycogen biosynthetic process"/>
    <property type="evidence" value="ECO:0007669"/>
    <property type="project" value="UniProtKB-UniRule"/>
</dbReference>
<evidence type="ECO:0000256" key="8">
    <source>
        <dbReference type="HAMAP-Rule" id="MF_00484"/>
    </source>
</evidence>
<dbReference type="AlphaFoldDB" id="A0A9W6GFX9"/>
<dbReference type="GO" id="GO:0009011">
    <property type="term" value="F:alpha-1,4-glucan glucosyltransferase (ADP-glucose donor) activity"/>
    <property type="evidence" value="ECO:0007669"/>
    <property type="project" value="UniProtKB-UniRule"/>
</dbReference>
<dbReference type="NCBIfam" id="NF001899">
    <property type="entry name" value="PRK00654.1-2"/>
    <property type="match status" value="1"/>
</dbReference>
<evidence type="ECO:0000256" key="3">
    <source>
        <dbReference type="ARBA" id="ARBA00004964"/>
    </source>
</evidence>
<dbReference type="NCBIfam" id="TIGR02095">
    <property type="entry name" value="glgA"/>
    <property type="match status" value="1"/>
</dbReference>
<evidence type="ECO:0000256" key="2">
    <source>
        <dbReference type="ARBA" id="ARBA00002764"/>
    </source>
</evidence>
<comment type="similarity">
    <text evidence="4 8">Belongs to the glycosyltransferase 1 family. Bacterial/plant glycogen synthase subfamily.</text>
</comment>
<feature type="domain" description="Glycosyl transferase family 1" evidence="9">
    <location>
        <begin position="310"/>
        <end position="459"/>
    </location>
</feature>
<dbReference type="HAMAP" id="MF_00484">
    <property type="entry name" value="Glycogen_synth"/>
    <property type="match status" value="1"/>
</dbReference>
<evidence type="ECO:0000256" key="6">
    <source>
        <dbReference type="ARBA" id="ARBA00022679"/>
    </source>
</evidence>
<dbReference type="InterPro" id="IPR013534">
    <property type="entry name" value="Starch_synth_cat_dom"/>
</dbReference>
<accession>A0A9W6GFX9</accession>
<dbReference type="CDD" id="cd03791">
    <property type="entry name" value="GT5_Glycogen_synthase_DULL1-like"/>
    <property type="match status" value="1"/>
</dbReference>
<dbReference type="GO" id="GO:0004373">
    <property type="term" value="F:alpha-1,4-glucan glucosyltransferase (UDP-glucose donor) activity"/>
    <property type="evidence" value="ECO:0007669"/>
    <property type="project" value="InterPro"/>
</dbReference>
<comment type="caution">
    <text evidence="11">The sequence shown here is derived from an EMBL/GenBank/DDBJ whole genome shotgun (WGS) entry which is preliminary data.</text>
</comment>
<protein>
    <recommendedName>
        <fullName evidence="8">Glycogen synthase</fullName>
        <ecNumber evidence="8">2.4.1.21</ecNumber>
    </recommendedName>
    <alternativeName>
        <fullName evidence="8">Starch [bacterial glycogen] synthase</fullName>
    </alternativeName>
</protein>
<sequence>MKLALVSAEAYPFSKTGGLGDVVGSLFKEFIKAGIDVTLFLPFYKITRDNFSNSVVNAEIVYGAPIGLSTLFGAVRVAKVSVDSDDNLIIEPTKKGNLFFIEHNNFFDRNELYGTNHGEYLDNAERFVFFSRAVLEICKIMNLNFDVIHCHDWHTALIPLYLKTLYRECSCFEKTKTVLTVHNLGYQGIFPREKLEVTGFGQEMFHIDGLEFYGMVNFLKGGLFNADIITTVSPTYAKEILTPDYGAGLDGVLRKRKENLVGIINGIDYKIWNPEEDLFIAKKYGLQNINDKQKNKEDLISTTAIKCSLQDPIIAFIGRMVYQKGIDIVVDAIPNLIKNGISFIFEGTGESYYEHKIRELQISYPSKVFAFIGFDEALAHKIYAGADSLLVPSRYEPCGLSQLIAMRYGTIPICRKTGGLSDTVEDEVTGLLFNEYSSSALTHAILKFIEIYNNKHKFLEMIREAMKRDFSWSNSSKKYIELYRGLIGERERKTGTI</sequence>
<dbReference type="Pfam" id="PF00534">
    <property type="entry name" value="Glycos_transf_1"/>
    <property type="match status" value="1"/>
</dbReference>
<comment type="catalytic activity">
    <reaction evidence="1 8">
        <text>[(1-&gt;4)-alpha-D-glucosyl](n) + ADP-alpha-D-glucose = [(1-&gt;4)-alpha-D-glucosyl](n+1) + ADP + H(+)</text>
        <dbReference type="Rhea" id="RHEA:18189"/>
        <dbReference type="Rhea" id="RHEA-COMP:9584"/>
        <dbReference type="Rhea" id="RHEA-COMP:9587"/>
        <dbReference type="ChEBI" id="CHEBI:15378"/>
        <dbReference type="ChEBI" id="CHEBI:15444"/>
        <dbReference type="ChEBI" id="CHEBI:57498"/>
        <dbReference type="ChEBI" id="CHEBI:456216"/>
        <dbReference type="EC" id="2.4.1.21"/>
    </reaction>
</comment>
<evidence type="ECO:0000256" key="1">
    <source>
        <dbReference type="ARBA" id="ARBA00001478"/>
    </source>
</evidence>
<dbReference type="InterPro" id="IPR011835">
    <property type="entry name" value="GS/SS"/>
</dbReference>
<keyword evidence="12" id="KW-1185">Reference proteome</keyword>
<dbReference type="PANTHER" id="PTHR45825:SF11">
    <property type="entry name" value="ALPHA AMYLASE DOMAIN-CONTAINING PROTEIN"/>
    <property type="match status" value="1"/>
</dbReference>
<dbReference type="Pfam" id="PF08323">
    <property type="entry name" value="Glyco_transf_5"/>
    <property type="match status" value="1"/>
</dbReference>
<keyword evidence="7 8" id="KW-0320">Glycogen biosynthesis</keyword>
<dbReference type="PANTHER" id="PTHR45825">
    <property type="entry name" value="GRANULE-BOUND STARCH SYNTHASE 1, CHLOROPLASTIC/AMYLOPLASTIC"/>
    <property type="match status" value="1"/>
</dbReference>
<evidence type="ECO:0000256" key="5">
    <source>
        <dbReference type="ARBA" id="ARBA00022676"/>
    </source>
</evidence>
<dbReference type="Proteomes" id="UP001144297">
    <property type="component" value="Unassembled WGS sequence"/>
</dbReference>
<evidence type="ECO:0000259" key="9">
    <source>
        <dbReference type="Pfam" id="PF00534"/>
    </source>
</evidence>
<keyword evidence="6 8" id="KW-0808">Transferase</keyword>
<organism evidence="11 12">
    <name type="scientific">Thermodesulfovibrio yellowstonii</name>
    <dbReference type="NCBI Taxonomy" id="28262"/>
    <lineage>
        <taxon>Bacteria</taxon>
        <taxon>Pseudomonadati</taxon>
        <taxon>Nitrospirota</taxon>
        <taxon>Thermodesulfovibrionia</taxon>
        <taxon>Thermodesulfovibrionales</taxon>
        <taxon>Thermodesulfovibrionaceae</taxon>
        <taxon>Thermodesulfovibrio</taxon>
    </lineage>
</organism>
<evidence type="ECO:0000256" key="4">
    <source>
        <dbReference type="ARBA" id="ARBA00010281"/>
    </source>
</evidence>
<dbReference type="SUPFAM" id="SSF53756">
    <property type="entry name" value="UDP-Glycosyltransferase/glycogen phosphorylase"/>
    <property type="match status" value="1"/>
</dbReference>
<evidence type="ECO:0000259" key="10">
    <source>
        <dbReference type="Pfam" id="PF08323"/>
    </source>
</evidence>
<proteinExistence type="inferred from homology"/>
<comment type="function">
    <text evidence="2 8">Synthesizes alpha-1,4-glucan chains using ADP-glucose.</text>
</comment>
<dbReference type="Gene3D" id="3.40.50.2000">
    <property type="entry name" value="Glycogen Phosphorylase B"/>
    <property type="match status" value="2"/>
</dbReference>
<keyword evidence="5 8" id="KW-0328">Glycosyltransferase</keyword>
<name>A0A9W6GFX9_9BACT</name>
<feature type="binding site" evidence="8">
    <location>
        <position position="15"/>
    </location>
    <ligand>
        <name>ADP-alpha-D-glucose</name>
        <dbReference type="ChEBI" id="CHEBI:57498"/>
    </ligand>
</feature>
<dbReference type="EC" id="2.4.1.21" evidence="8"/>
<gene>
    <name evidence="8 11" type="primary">glgA</name>
    <name evidence="11" type="ORF">TISLANDTSLP1_08140</name>
</gene>